<dbReference type="PROSITE" id="PS50294">
    <property type="entry name" value="WD_REPEATS_REGION"/>
    <property type="match status" value="2"/>
</dbReference>
<evidence type="ECO:0000256" key="1">
    <source>
        <dbReference type="ARBA" id="ARBA00022574"/>
    </source>
</evidence>
<feature type="region of interest" description="Disordered" evidence="4">
    <location>
        <begin position="23"/>
        <end position="69"/>
    </location>
</feature>
<dbReference type="Pfam" id="PF00400">
    <property type="entry name" value="WD40"/>
    <property type="match status" value="6"/>
</dbReference>
<dbReference type="SMART" id="SM00320">
    <property type="entry name" value="WD40"/>
    <property type="match status" value="7"/>
</dbReference>
<dbReference type="PROSITE" id="PS00678">
    <property type="entry name" value="WD_REPEATS_1"/>
    <property type="match status" value="3"/>
</dbReference>
<evidence type="ECO:0000313" key="5">
    <source>
        <dbReference type="EMBL" id="KAE9449585.1"/>
    </source>
</evidence>
<evidence type="ECO:0000256" key="2">
    <source>
        <dbReference type="ARBA" id="ARBA00022737"/>
    </source>
</evidence>
<feature type="repeat" description="WD" evidence="3">
    <location>
        <begin position="267"/>
        <end position="301"/>
    </location>
</feature>
<dbReference type="Proteomes" id="UP000428333">
    <property type="component" value="Linkage Group LG11"/>
</dbReference>
<dbReference type="InterPro" id="IPR019775">
    <property type="entry name" value="WD40_repeat_CS"/>
</dbReference>
<proteinExistence type="predicted"/>
<evidence type="ECO:0000256" key="4">
    <source>
        <dbReference type="SAM" id="MobiDB-lite"/>
    </source>
</evidence>
<dbReference type="Gene3D" id="2.130.10.10">
    <property type="entry name" value="YVTN repeat-like/Quinoprotein amine dehydrogenase"/>
    <property type="match status" value="4"/>
</dbReference>
<organism evidence="5 6">
    <name type="scientific">Rhododendron williamsianum</name>
    <dbReference type="NCBI Taxonomy" id="262921"/>
    <lineage>
        <taxon>Eukaryota</taxon>
        <taxon>Viridiplantae</taxon>
        <taxon>Streptophyta</taxon>
        <taxon>Embryophyta</taxon>
        <taxon>Tracheophyta</taxon>
        <taxon>Spermatophyta</taxon>
        <taxon>Magnoliopsida</taxon>
        <taxon>eudicotyledons</taxon>
        <taxon>Gunneridae</taxon>
        <taxon>Pentapetalae</taxon>
        <taxon>asterids</taxon>
        <taxon>Ericales</taxon>
        <taxon>Ericaceae</taxon>
        <taxon>Ericoideae</taxon>
        <taxon>Rhodoreae</taxon>
        <taxon>Rhododendron</taxon>
    </lineage>
</organism>
<comment type="caution">
    <text evidence="5">The sequence shown here is derived from an EMBL/GenBank/DDBJ whole genome shotgun (WGS) entry which is preliminary data.</text>
</comment>
<dbReference type="InterPro" id="IPR020472">
    <property type="entry name" value="WD40_PAC1"/>
</dbReference>
<gene>
    <name evidence="5" type="ORF">C3L33_18516</name>
</gene>
<feature type="compositionally biased region" description="Acidic residues" evidence="4">
    <location>
        <begin position="51"/>
        <end position="69"/>
    </location>
</feature>
<accession>A0A6A4KVD6</accession>
<feature type="repeat" description="WD" evidence="3">
    <location>
        <begin position="124"/>
        <end position="165"/>
    </location>
</feature>
<protein>
    <submittedName>
        <fullName evidence="5">Uncharacterized protein</fullName>
    </submittedName>
</protein>
<name>A0A6A4KVD6_9ERIC</name>
<keyword evidence="2" id="KW-0677">Repeat</keyword>
<feature type="repeat" description="WD" evidence="3">
    <location>
        <begin position="225"/>
        <end position="266"/>
    </location>
</feature>
<dbReference type="SUPFAM" id="SSF50998">
    <property type="entry name" value="Quinoprotein alcohol dehydrogenase-like"/>
    <property type="match status" value="1"/>
</dbReference>
<evidence type="ECO:0000313" key="6">
    <source>
        <dbReference type="Proteomes" id="UP000428333"/>
    </source>
</evidence>
<feature type="repeat" description="WD" evidence="3">
    <location>
        <begin position="308"/>
        <end position="349"/>
    </location>
</feature>
<dbReference type="OrthoDB" id="10261640at2759"/>
<feature type="repeat" description="WD" evidence="3">
    <location>
        <begin position="166"/>
        <end position="207"/>
    </location>
</feature>
<keyword evidence="1 3" id="KW-0853">WD repeat</keyword>
<dbReference type="InterPro" id="IPR015943">
    <property type="entry name" value="WD40/YVTN_repeat-like_dom_sf"/>
</dbReference>
<dbReference type="EMBL" id="QEFC01003160">
    <property type="protein sequence ID" value="KAE9449585.1"/>
    <property type="molecule type" value="Genomic_DNA"/>
</dbReference>
<evidence type="ECO:0000256" key="3">
    <source>
        <dbReference type="PROSITE-ProRule" id="PRU00221"/>
    </source>
</evidence>
<keyword evidence="6" id="KW-1185">Reference proteome</keyword>
<dbReference type="PRINTS" id="PR00320">
    <property type="entry name" value="GPROTEINBRPT"/>
</dbReference>
<dbReference type="AlphaFoldDB" id="A0A6A4KVD6"/>
<dbReference type="CDD" id="cd00200">
    <property type="entry name" value="WD40"/>
    <property type="match status" value="1"/>
</dbReference>
<sequence>MNVPAGEEDNHRGVFLDEAISSRRRRRRLSDAEEEPGSDGEDHRRVFLDETVNDDDLSDAEDGPGADGEAIDEADDSMHIFTGHTGELYTVACSPTDGTLVATGGGDNKGFLWKMGHGDWAFEIQGHKDSVSSLAFSTDGQLLASGSFDGLVQIWDTNSGSLKCALEGSGKDIEWVRWHPKGHLVLAGLDDSTVWMWNADTGSYLNMFSGHTDSVTCGDFTPDGHPYHTKGLTCLTITSDSTLALTGSEDGSVHIVNITTGRVVSSLNAHLDSIEGVGLAKSFPLAATGGVDHKLVVWDLQHSSPRCICEHEDVVTCLLWLGESKYLATGCLDGKVRVWDSLSGDCVRTFRGHSEPIQSLAVSANGKLLVSDSEIAEADGVVGFRRGGGTAAPLPPPPTTATTPSSRRSVYAIDLSASPVAVHDDLDLCCSASRSVDLCPFPPRHPNRFPMGVPWVRYCGTYEDLNINKTGLERIQFWVAGLYVQLNSVLPGDKYECCTISASLVTYASILVLQPDLIINAGTAGGFKIELFQILRN</sequence>
<reference evidence="5 6" key="1">
    <citation type="journal article" date="2019" name="Genome Biol. Evol.">
        <title>The Rhododendron genome and chromosomal organization provide insight into shared whole-genome duplications across the heath family (Ericaceae).</title>
        <authorList>
            <person name="Soza V.L."/>
            <person name="Lindsley D."/>
            <person name="Waalkes A."/>
            <person name="Ramage E."/>
            <person name="Patwardhan R.P."/>
            <person name="Burton J.N."/>
            <person name="Adey A."/>
            <person name="Kumar A."/>
            <person name="Qiu R."/>
            <person name="Shendure J."/>
            <person name="Hall B."/>
        </authorList>
    </citation>
    <scope>NUCLEOTIDE SEQUENCE [LARGE SCALE GENOMIC DNA]</scope>
    <source>
        <strain evidence="5">RSF 1966-606</strain>
    </source>
</reference>
<feature type="repeat" description="WD" evidence="3">
    <location>
        <begin position="81"/>
        <end position="115"/>
    </location>
</feature>
<feature type="non-terminal residue" evidence="5">
    <location>
        <position position="1"/>
    </location>
</feature>
<dbReference type="InterPro" id="IPR051179">
    <property type="entry name" value="WD_repeat_multifunction"/>
</dbReference>
<dbReference type="PANTHER" id="PTHR19857">
    <property type="entry name" value="MITOCHONDRIAL DIVISION PROTEIN 1-RELATED"/>
    <property type="match status" value="1"/>
</dbReference>
<dbReference type="PANTHER" id="PTHR19857:SF8">
    <property type="entry name" value="ANGIO-ASSOCIATED MIGRATORY CELL PROTEIN"/>
    <property type="match status" value="1"/>
</dbReference>
<dbReference type="InterPro" id="IPR011047">
    <property type="entry name" value="Quinoprotein_ADH-like_sf"/>
</dbReference>
<dbReference type="PROSITE" id="PS50082">
    <property type="entry name" value="WD_REPEATS_2"/>
    <property type="match status" value="6"/>
</dbReference>
<dbReference type="InterPro" id="IPR001680">
    <property type="entry name" value="WD40_rpt"/>
</dbReference>